<proteinExistence type="predicted"/>
<evidence type="ECO:0000313" key="3">
    <source>
        <dbReference type="Proteomes" id="UP000821837"/>
    </source>
</evidence>
<reference evidence="2" key="1">
    <citation type="journal article" date="2020" name="Cell">
        <title>Large-Scale Comparative Analyses of Tick Genomes Elucidate Their Genetic Diversity and Vector Capacities.</title>
        <authorList>
            <consortium name="Tick Genome and Microbiome Consortium (TIGMIC)"/>
            <person name="Jia N."/>
            <person name="Wang J."/>
            <person name="Shi W."/>
            <person name="Du L."/>
            <person name="Sun Y."/>
            <person name="Zhan W."/>
            <person name="Jiang J.F."/>
            <person name="Wang Q."/>
            <person name="Zhang B."/>
            <person name="Ji P."/>
            <person name="Bell-Sakyi L."/>
            <person name="Cui X.M."/>
            <person name="Yuan T.T."/>
            <person name="Jiang B.G."/>
            <person name="Yang W.F."/>
            <person name="Lam T.T."/>
            <person name="Chang Q.C."/>
            <person name="Ding S.J."/>
            <person name="Wang X.J."/>
            <person name="Zhu J.G."/>
            <person name="Ruan X.D."/>
            <person name="Zhao L."/>
            <person name="Wei J.T."/>
            <person name="Ye R.Z."/>
            <person name="Que T.C."/>
            <person name="Du C.H."/>
            <person name="Zhou Y.H."/>
            <person name="Cheng J.X."/>
            <person name="Dai P.F."/>
            <person name="Guo W.B."/>
            <person name="Han X.H."/>
            <person name="Huang E.J."/>
            <person name="Li L.F."/>
            <person name="Wei W."/>
            <person name="Gao Y.C."/>
            <person name="Liu J.Z."/>
            <person name="Shao H.Z."/>
            <person name="Wang X."/>
            <person name="Wang C.C."/>
            <person name="Yang T.C."/>
            <person name="Huo Q.B."/>
            <person name="Li W."/>
            <person name="Chen H.Y."/>
            <person name="Chen S.E."/>
            <person name="Zhou L.G."/>
            <person name="Ni X.B."/>
            <person name="Tian J.H."/>
            <person name="Sheng Y."/>
            <person name="Liu T."/>
            <person name="Pan Y.S."/>
            <person name="Xia L.Y."/>
            <person name="Li J."/>
            <person name="Zhao F."/>
            <person name="Cao W.C."/>
        </authorList>
    </citation>
    <scope>NUCLEOTIDE SEQUENCE</scope>
    <source>
        <strain evidence="2">Rsan-2018</strain>
    </source>
</reference>
<evidence type="ECO:0000313" key="2">
    <source>
        <dbReference type="EMBL" id="KAH7986843.1"/>
    </source>
</evidence>
<dbReference type="Proteomes" id="UP000821837">
    <property type="component" value="Unassembled WGS sequence"/>
</dbReference>
<protein>
    <submittedName>
        <fullName evidence="2">Uncharacterized protein</fullName>
    </submittedName>
</protein>
<reference evidence="2" key="2">
    <citation type="submission" date="2021-09" db="EMBL/GenBank/DDBJ databases">
        <authorList>
            <person name="Jia N."/>
            <person name="Wang J."/>
            <person name="Shi W."/>
            <person name="Du L."/>
            <person name="Sun Y."/>
            <person name="Zhan W."/>
            <person name="Jiang J."/>
            <person name="Wang Q."/>
            <person name="Zhang B."/>
            <person name="Ji P."/>
            <person name="Sakyi L.B."/>
            <person name="Cui X."/>
            <person name="Yuan T."/>
            <person name="Jiang B."/>
            <person name="Yang W."/>
            <person name="Lam T.T.-Y."/>
            <person name="Chang Q."/>
            <person name="Ding S."/>
            <person name="Wang X."/>
            <person name="Zhu J."/>
            <person name="Ruan X."/>
            <person name="Zhao L."/>
            <person name="Wei J."/>
            <person name="Que T."/>
            <person name="Du C."/>
            <person name="Cheng J."/>
            <person name="Dai P."/>
            <person name="Han X."/>
            <person name="Huang E."/>
            <person name="Gao Y."/>
            <person name="Liu J."/>
            <person name="Shao H."/>
            <person name="Ye R."/>
            <person name="Li L."/>
            <person name="Wei W."/>
            <person name="Wang X."/>
            <person name="Wang C."/>
            <person name="Huo Q."/>
            <person name="Li W."/>
            <person name="Guo W."/>
            <person name="Chen H."/>
            <person name="Chen S."/>
            <person name="Zhou L."/>
            <person name="Zhou L."/>
            <person name="Ni X."/>
            <person name="Tian J."/>
            <person name="Zhou Y."/>
            <person name="Sheng Y."/>
            <person name="Liu T."/>
            <person name="Pan Y."/>
            <person name="Xia L."/>
            <person name="Li J."/>
            <person name="Zhao F."/>
            <person name="Cao W."/>
        </authorList>
    </citation>
    <scope>NUCLEOTIDE SEQUENCE</scope>
    <source>
        <strain evidence="2">Rsan-2018</strain>
        <tissue evidence="2">Larvae</tissue>
    </source>
</reference>
<accession>A0A9D4TE05</accession>
<dbReference type="EMBL" id="JABSTV010000246">
    <property type="protein sequence ID" value="KAH7986843.1"/>
    <property type="molecule type" value="Genomic_DNA"/>
</dbReference>
<evidence type="ECO:0000256" key="1">
    <source>
        <dbReference type="SAM" id="MobiDB-lite"/>
    </source>
</evidence>
<feature type="region of interest" description="Disordered" evidence="1">
    <location>
        <begin position="40"/>
        <end position="66"/>
    </location>
</feature>
<keyword evidence="3" id="KW-1185">Reference proteome</keyword>
<gene>
    <name evidence="2" type="ORF">HPB52_024691</name>
</gene>
<sequence length="66" mass="7116">MNVHNPAYLEILKALERSWLVCKQHGWNCADAGTQGYRCSKTSPGSSDTSAANQHCQASAKAHEGV</sequence>
<name>A0A9D4TE05_RHISA</name>
<organism evidence="2 3">
    <name type="scientific">Rhipicephalus sanguineus</name>
    <name type="common">Brown dog tick</name>
    <name type="synonym">Ixodes sanguineus</name>
    <dbReference type="NCBI Taxonomy" id="34632"/>
    <lineage>
        <taxon>Eukaryota</taxon>
        <taxon>Metazoa</taxon>
        <taxon>Ecdysozoa</taxon>
        <taxon>Arthropoda</taxon>
        <taxon>Chelicerata</taxon>
        <taxon>Arachnida</taxon>
        <taxon>Acari</taxon>
        <taxon>Parasitiformes</taxon>
        <taxon>Ixodida</taxon>
        <taxon>Ixodoidea</taxon>
        <taxon>Ixodidae</taxon>
        <taxon>Rhipicephalinae</taxon>
        <taxon>Rhipicephalus</taxon>
        <taxon>Rhipicephalus</taxon>
    </lineage>
</organism>
<comment type="caution">
    <text evidence="2">The sequence shown here is derived from an EMBL/GenBank/DDBJ whole genome shotgun (WGS) entry which is preliminary data.</text>
</comment>
<feature type="compositionally biased region" description="Polar residues" evidence="1">
    <location>
        <begin position="40"/>
        <end position="57"/>
    </location>
</feature>
<dbReference type="AlphaFoldDB" id="A0A9D4TE05"/>